<feature type="compositionally biased region" description="Polar residues" evidence="1">
    <location>
        <begin position="1"/>
        <end position="11"/>
    </location>
</feature>
<dbReference type="RefSeq" id="WP_133245685.1">
    <property type="nucleotide sequence ID" value="NZ_BFBR01000001.1"/>
</dbReference>
<dbReference type="AlphaFoldDB" id="A0A2P2E6U3"/>
<accession>A0A2P2E6U3</accession>
<reference evidence="3 4" key="1">
    <citation type="journal article" date="2018" name="Genome Announc.">
        <title>Draft Genome Sequence of "Candidatus Phycosocius bacilliformis," an Alphaproteobacterial Ectosymbiont of the Hydrocarbon-Producing Green Alga Botryococcus braunii.</title>
        <authorList>
            <person name="Tanabe Y."/>
            <person name="Yamaguchi H."/>
            <person name="Watanabe M.M."/>
        </authorList>
    </citation>
    <scope>NUCLEOTIDE SEQUENCE [LARGE SCALE GENOMIC DNA]</scope>
    <source>
        <strain evidence="3 4">BOTRYCO-2</strain>
    </source>
</reference>
<keyword evidence="2" id="KW-0472">Membrane</keyword>
<feature type="region of interest" description="Disordered" evidence="1">
    <location>
        <begin position="1"/>
        <end position="34"/>
    </location>
</feature>
<protein>
    <submittedName>
        <fullName evidence="3">Uncharacterized protein</fullName>
    </submittedName>
</protein>
<evidence type="ECO:0000313" key="3">
    <source>
        <dbReference type="EMBL" id="GBF56791.1"/>
    </source>
</evidence>
<gene>
    <name evidence="3" type="ORF">PbB2_00448</name>
</gene>
<dbReference type="Proteomes" id="UP000245086">
    <property type="component" value="Unassembled WGS sequence"/>
</dbReference>
<evidence type="ECO:0000256" key="1">
    <source>
        <dbReference type="SAM" id="MobiDB-lite"/>
    </source>
</evidence>
<evidence type="ECO:0000313" key="4">
    <source>
        <dbReference type="Proteomes" id="UP000245086"/>
    </source>
</evidence>
<evidence type="ECO:0000256" key="2">
    <source>
        <dbReference type="SAM" id="Phobius"/>
    </source>
</evidence>
<dbReference type="EMBL" id="BFBR01000001">
    <property type="protein sequence ID" value="GBF56791.1"/>
    <property type="molecule type" value="Genomic_DNA"/>
</dbReference>
<sequence length="111" mass="12094">MATPKRQQNILGSREADKARDLNPAPQTDSDATARIVPVDVDTAQAALSANPVPGPSPVQTIQDRLEQAFAAHHEDELESRKDLRLLGLAIAVIFSLMAWTLILQFVRIGL</sequence>
<organism evidence="3 4">
    <name type="scientific">Candidatus Phycosocius bacilliformis</name>
    <dbReference type="NCBI Taxonomy" id="1445552"/>
    <lineage>
        <taxon>Bacteria</taxon>
        <taxon>Pseudomonadati</taxon>
        <taxon>Pseudomonadota</taxon>
        <taxon>Alphaproteobacteria</taxon>
        <taxon>Caulobacterales</taxon>
        <taxon>Caulobacterales incertae sedis</taxon>
        <taxon>Candidatus Phycosocius</taxon>
    </lineage>
</organism>
<proteinExistence type="predicted"/>
<name>A0A2P2E6U3_9PROT</name>
<keyword evidence="4" id="KW-1185">Reference proteome</keyword>
<keyword evidence="2" id="KW-0812">Transmembrane</keyword>
<feature type="transmembrane region" description="Helical" evidence="2">
    <location>
        <begin position="86"/>
        <end position="107"/>
    </location>
</feature>
<keyword evidence="2" id="KW-1133">Transmembrane helix</keyword>
<comment type="caution">
    <text evidence="3">The sequence shown here is derived from an EMBL/GenBank/DDBJ whole genome shotgun (WGS) entry which is preliminary data.</text>
</comment>
<dbReference type="OrthoDB" id="9966196at2"/>